<protein>
    <submittedName>
        <fullName evidence="4">Carbon-nitrogen hydrolase</fullName>
    </submittedName>
</protein>
<evidence type="ECO:0000256" key="1">
    <source>
        <dbReference type="ARBA" id="ARBA00022801"/>
    </source>
</evidence>
<keyword evidence="5" id="KW-1185">Reference proteome</keyword>
<dbReference type="InterPro" id="IPR007466">
    <property type="entry name" value="Peptidyl-Arg-deiminase_porph"/>
</dbReference>
<reference evidence="4 5" key="1">
    <citation type="submission" date="2024-03" db="EMBL/GenBank/DDBJ databases">
        <title>Aureococcus anophagefferens CCMP1851 and Kratosvirus quantuckense: Draft genome of a second virus-susceptible host strain in the model system.</title>
        <authorList>
            <person name="Chase E."/>
            <person name="Truchon A.R."/>
            <person name="Schepens W."/>
            <person name="Wilhelm S.W."/>
        </authorList>
    </citation>
    <scope>NUCLEOTIDE SEQUENCE [LARGE SCALE GENOMIC DNA]</scope>
    <source>
        <strain evidence="4 5">CCMP1851</strain>
    </source>
</reference>
<gene>
    <name evidence="4" type="primary">CPA</name>
    <name evidence="4" type="ORF">SO694_0024404</name>
</gene>
<organism evidence="4 5">
    <name type="scientific">Aureococcus anophagefferens</name>
    <name type="common">Harmful bloom alga</name>
    <dbReference type="NCBI Taxonomy" id="44056"/>
    <lineage>
        <taxon>Eukaryota</taxon>
        <taxon>Sar</taxon>
        <taxon>Stramenopiles</taxon>
        <taxon>Ochrophyta</taxon>
        <taxon>Pelagophyceae</taxon>
        <taxon>Pelagomonadales</taxon>
        <taxon>Pelagomonadaceae</taxon>
        <taxon>Aureococcus</taxon>
    </lineage>
</organism>
<dbReference type="Proteomes" id="UP001363151">
    <property type="component" value="Unassembled WGS sequence"/>
</dbReference>
<dbReference type="Pfam" id="PF00795">
    <property type="entry name" value="CN_hydrolase"/>
    <property type="match status" value="1"/>
</dbReference>
<dbReference type="InterPro" id="IPR003010">
    <property type="entry name" value="C-N_Hydrolase"/>
</dbReference>
<proteinExistence type="predicted"/>
<feature type="domain" description="CN hydrolase" evidence="3">
    <location>
        <begin position="35"/>
        <end position="296"/>
    </location>
</feature>
<dbReference type="Gene3D" id="3.75.10.10">
    <property type="entry name" value="L-arginine/glycine Amidinotransferase, Chain A"/>
    <property type="match status" value="1"/>
</dbReference>
<name>A0ABR1FRJ4_AURAN</name>
<keyword evidence="2" id="KW-0732">Signal</keyword>
<evidence type="ECO:0000313" key="4">
    <source>
        <dbReference type="EMBL" id="KAK7236696.1"/>
    </source>
</evidence>
<dbReference type="EMBL" id="JBBJCI010000267">
    <property type="protein sequence ID" value="KAK7236696.1"/>
    <property type="molecule type" value="Genomic_DNA"/>
</dbReference>
<dbReference type="Pfam" id="PF04371">
    <property type="entry name" value="PAD_porph"/>
    <property type="match status" value="1"/>
</dbReference>
<dbReference type="PANTHER" id="PTHR43674">
    <property type="entry name" value="NITRILASE C965.09-RELATED"/>
    <property type="match status" value="1"/>
</dbReference>
<dbReference type="InterPro" id="IPR050345">
    <property type="entry name" value="Aliph_Amidase/BUP"/>
</dbReference>
<dbReference type="PROSITE" id="PS50263">
    <property type="entry name" value="CN_HYDROLASE"/>
    <property type="match status" value="1"/>
</dbReference>
<dbReference type="GO" id="GO:0016787">
    <property type="term" value="F:hydrolase activity"/>
    <property type="evidence" value="ECO:0007669"/>
    <property type="project" value="UniProtKB-KW"/>
</dbReference>
<dbReference type="Gene3D" id="3.60.110.10">
    <property type="entry name" value="Carbon-nitrogen hydrolase"/>
    <property type="match status" value="1"/>
</dbReference>
<accession>A0ABR1FRJ4</accession>
<evidence type="ECO:0000256" key="2">
    <source>
        <dbReference type="SAM" id="SignalP"/>
    </source>
</evidence>
<feature type="chain" id="PRO_5047403401" evidence="2">
    <location>
        <begin position="31"/>
        <end position="742"/>
    </location>
</feature>
<dbReference type="InterPro" id="IPR036526">
    <property type="entry name" value="C-N_Hydrolase_sf"/>
</dbReference>
<dbReference type="SUPFAM" id="SSF56317">
    <property type="entry name" value="Carbon-nitrogen hydrolase"/>
    <property type="match status" value="1"/>
</dbReference>
<keyword evidence="1 4" id="KW-0378">Hydrolase</keyword>
<evidence type="ECO:0000259" key="3">
    <source>
        <dbReference type="PROSITE" id="PS50263"/>
    </source>
</evidence>
<dbReference type="SUPFAM" id="SSF55909">
    <property type="entry name" value="Pentein"/>
    <property type="match status" value="1"/>
</dbReference>
<evidence type="ECO:0000313" key="5">
    <source>
        <dbReference type="Proteomes" id="UP001363151"/>
    </source>
</evidence>
<feature type="signal peptide" evidence="2">
    <location>
        <begin position="1"/>
        <end position="30"/>
    </location>
</feature>
<dbReference type="PANTHER" id="PTHR43674:SF2">
    <property type="entry name" value="BETA-UREIDOPROPIONASE"/>
    <property type="match status" value="1"/>
</dbReference>
<sequence length="742" mass="79653">MMLQQSGGQPAMMRCLFLLVVAASSAVASAQQKLTKVAAIQMSMSTSLEANVDKALNLVAEAADDGAKIIVLPELFAARYFAIEENPKWYAIAEPLANNSRLDKFAALAKDRGVVVIYPFYEVAANGATHYDSAAVIDADGTVLGPYRKSQLPEDDGWFEKYYFAPGQTGFEVWDTQHGKVGVAICWDQWFPETHRLLTLAGAEVAVFPTAIGFGPVARWYDPWQLGSWVAAQQGQSVANGLPLVVANRVGLEPSPDREDRTISFWGNAFVTSAAGEIVARGDNASETVVSAVVDLGPNVNRDIWLRDRRVDLYGGLLESDLRATTRQFPAEWEPHEAVWLGFPPFLYTNASGPTNRDASAAVCCALADHGVKVRVATADAAETAAARRLLRGACAKHAASTDASAAIELVEGIPHDDAWWRDMGPQFLDGGAVLDTAFDGWGYAVAQPADAYFCSSAATEDNVDRLTALALGRETKIATDVVVEGGNVEVFRGSGKDSLLLSVEAVQVQRNPSLNASQIAARMARAYGYPELLWLAEGNVDDEFPWRGPVDVHGEAVYTYGTGGHVDEVARFAPDGRVLLGVANADARGPLYDEARRRDAANRETLAARGLEVVEIEQPDFLVAKVAPGDGYLYDTLKGIDYGACDASEKWTRCQAFPDGDDVKVLVAASYLNYLVTNGLVLMQKYCVPGRCASGAAAADAAAKKALEAVFADRTVVALDMYPVNLGGGGVHCYTHQQPAL</sequence>
<comment type="caution">
    <text evidence="4">The sequence shown here is derived from an EMBL/GenBank/DDBJ whole genome shotgun (WGS) entry which is preliminary data.</text>
</comment>